<dbReference type="InterPro" id="IPR036086">
    <property type="entry name" value="ParB/Sulfiredoxin_sf"/>
</dbReference>
<gene>
    <name evidence="3" type="ORF">KDL01_24385</name>
</gene>
<dbReference type="AlphaFoldDB" id="A0A941ESM4"/>
<evidence type="ECO:0000313" key="3">
    <source>
        <dbReference type="EMBL" id="MBR7836438.1"/>
    </source>
</evidence>
<dbReference type="InterPro" id="IPR003115">
    <property type="entry name" value="ParB_N"/>
</dbReference>
<evidence type="ECO:0000259" key="2">
    <source>
        <dbReference type="SMART" id="SM00470"/>
    </source>
</evidence>
<evidence type="ECO:0000256" key="1">
    <source>
        <dbReference type="SAM" id="MobiDB-lite"/>
    </source>
</evidence>
<dbReference type="RefSeq" id="WP_212530917.1">
    <property type="nucleotide sequence ID" value="NZ_JAGSOG010000142.1"/>
</dbReference>
<feature type="domain" description="ParB-like N-terminal" evidence="2">
    <location>
        <begin position="14"/>
        <end position="98"/>
    </location>
</feature>
<organism evidence="3 4">
    <name type="scientific">Actinospica durhamensis</name>
    <dbReference type="NCBI Taxonomy" id="1508375"/>
    <lineage>
        <taxon>Bacteria</taxon>
        <taxon>Bacillati</taxon>
        <taxon>Actinomycetota</taxon>
        <taxon>Actinomycetes</taxon>
        <taxon>Catenulisporales</taxon>
        <taxon>Actinospicaceae</taxon>
        <taxon>Actinospica</taxon>
    </lineage>
</organism>
<protein>
    <submittedName>
        <fullName evidence="3">ParB N-terminal domain-containing protein</fullName>
    </submittedName>
</protein>
<accession>A0A941ESM4</accession>
<dbReference type="SUPFAM" id="SSF110849">
    <property type="entry name" value="ParB/Sulfiredoxin"/>
    <property type="match status" value="1"/>
</dbReference>
<name>A0A941ESM4_9ACTN</name>
<keyword evidence="4" id="KW-1185">Reference proteome</keyword>
<reference evidence="3" key="1">
    <citation type="submission" date="2021-04" db="EMBL/GenBank/DDBJ databases">
        <title>Genome based classification of Actinospica acidithermotolerans sp. nov., an actinobacterium isolated from an Indonesian hot spring.</title>
        <authorList>
            <person name="Kusuma A.B."/>
            <person name="Putra K.E."/>
            <person name="Nafisah S."/>
            <person name="Loh J."/>
            <person name="Nouioui I."/>
            <person name="Goodfellow M."/>
        </authorList>
    </citation>
    <scope>NUCLEOTIDE SEQUENCE</scope>
    <source>
        <strain evidence="3">CSCA 57</strain>
    </source>
</reference>
<dbReference type="EMBL" id="JAGSOG010000142">
    <property type="protein sequence ID" value="MBR7836438.1"/>
    <property type="molecule type" value="Genomic_DNA"/>
</dbReference>
<dbReference type="Proteomes" id="UP000675781">
    <property type="component" value="Unassembled WGS sequence"/>
</dbReference>
<feature type="region of interest" description="Disordered" evidence="1">
    <location>
        <begin position="221"/>
        <end position="244"/>
    </location>
</feature>
<proteinExistence type="predicted"/>
<sequence>MSDTELDFSGLPVLQVAIECLRRGFALRLDGCSDESVEVLSEVVGELPPILVHRGSKRVIDGMHRLLAARRRGLATIAVRYFEGTLADAFVLAVRANVAHGLPLPLRDRRVAAARILSSHPHWSNRRVATAAGLSDKTVAAIRARIGPEDATLGGRRVGADGRARPVDARARRMEVERLLGEDTSASLRRIAVRAGVSPETVRTVKAGLAAAHLESVAVRKTEPISPRRPQHDSRQGLHRLAGDPALRSTDAGRLLLRLLSAYPVLAKESDRLVDSAPQYALENLQHLAQAHADAWRGVAERAAMRRSLSDMSAVQAR</sequence>
<dbReference type="SMART" id="SM00470">
    <property type="entry name" value="ParB"/>
    <property type="match status" value="1"/>
</dbReference>
<dbReference type="CDD" id="cd16387">
    <property type="entry name" value="ParB_N_Srx"/>
    <property type="match status" value="1"/>
</dbReference>
<comment type="caution">
    <text evidence="3">The sequence shown here is derived from an EMBL/GenBank/DDBJ whole genome shotgun (WGS) entry which is preliminary data.</text>
</comment>
<evidence type="ECO:0000313" key="4">
    <source>
        <dbReference type="Proteomes" id="UP000675781"/>
    </source>
</evidence>